<comment type="catalytic activity">
    <reaction evidence="7">
        <text>L-threonyl-[protein] + ATP = O-phospho-L-threonyl-[protein] + ADP + H(+)</text>
        <dbReference type="Rhea" id="RHEA:46608"/>
        <dbReference type="Rhea" id="RHEA-COMP:11060"/>
        <dbReference type="Rhea" id="RHEA-COMP:11605"/>
        <dbReference type="ChEBI" id="CHEBI:15378"/>
        <dbReference type="ChEBI" id="CHEBI:30013"/>
        <dbReference type="ChEBI" id="CHEBI:30616"/>
        <dbReference type="ChEBI" id="CHEBI:61977"/>
        <dbReference type="ChEBI" id="CHEBI:456216"/>
        <dbReference type="EC" id="2.7.11.1"/>
    </reaction>
</comment>
<keyword evidence="2" id="KW-0723">Serine/threonine-protein kinase</keyword>
<evidence type="ECO:0000313" key="10">
    <source>
        <dbReference type="EMBL" id="KAK0708137.1"/>
    </source>
</evidence>
<dbReference type="InterPro" id="IPR011009">
    <property type="entry name" value="Kinase-like_dom_sf"/>
</dbReference>
<evidence type="ECO:0000256" key="5">
    <source>
        <dbReference type="ARBA" id="ARBA00022777"/>
    </source>
</evidence>
<keyword evidence="3" id="KW-0808">Transferase</keyword>
<keyword evidence="11" id="KW-1185">Reference proteome</keyword>
<dbReference type="AlphaFoldDB" id="A0AA40A2K8"/>
<organism evidence="10 11">
    <name type="scientific">Lasiosphaeris hirsuta</name>
    <dbReference type="NCBI Taxonomy" id="260670"/>
    <lineage>
        <taxon>Eukaryota</taxon>
        <taxon>Fungi</taxon>
        <taxon>Dikarya</taxon>
        <taxon>Ascomycota</taxon>
        <taxon>Pezizomycotina</taxon>
        <taxon>Sordariomycetes</taxon>
        <taxon>Sordariomycetidae</taxon>
        <taxon>Sordariales</taxon>
        <taxon>Lasiosphaeriaceae</taxon>
        <taxon>Lasiosphaeris</taxon>
    </lineage>
</organism>
<keyword evidence="4" id="KW-0547">Nucleotide-binding</keyword>
<dbReference type="PANTHER" id="PTHR43671">
    <property type="entry name" value="SERINE/THREONINE-PROTEIN KINASE NEK"/>
    <property type="match status" value="1"/>
</dbReference>
<dbReference type="PANTHER" id="PTHR43671:SF98">
    <property type="entry name" value="SERINE_THREONINE-PROTEIN KINASE NEK11"/>
    <property type="match status" value="1"/>
</dbReference>
<dbReference type="PROSITE" id="PS50011">
    <property type="entry name" value="PROTEIN_KINASE_DOM"/>
    <property type="match status" value="1"/>
</dbReference>
<comment type="catalytic activity">
    <reaction evidence="8">
        <text>L-seryl-[protein] + ATP = O-phospho-L-seryl-[protein] + ADP + H(+)</text>
        <dbReference type="Rhea" id="RHEA:17989"/>
        <dbReference type="Rhea" id="RHEA-COMP:9863"/>
        <dbReference type="Rhea" id="RHEA-COMP:11604"/>
        <dbReference type="ChEBI" id="CHEBI:15378"/>
        <dbReference type="ChEBI" id="CHEBI:29999"/>
        <dbReference type="ChEBI" id="CHEBI:30616"/>
        <dbReference type="ChEBI" id="CHEBI:83421"/>
        <dbReference type="ChEBI" id="CHEBI:456216"/>
        <dbReference type="EC" id="2.7.11.1"/>
    </reaction>
</comment>
<name>A0AA40A2K8_9PEZI</name>
<comment type="caution">
    <text evidence="10">The sequence shown here is derived from an EMBL/GenBank/DDBJ whole genome shotgun (WGS) entry which is preliminary data.</text>
</comment>
<keyword evidence="5" id="KW-0418">Kinase</keyword>
<proteinExistence type="predicted"/>
<evidence type="ECO:0000256" key="4">
    <source>
        <dbReference type="ARBA" id="ARBA00022741"/>
    </source>
</evidence>
<protein>
    <recommendedName>
        <fullName evidence="1">non-specific serine/threonine protein kinase</fullName>
        <ecNumber evidence="1">2.7.11.1</ecNumber>
    </recommendedName>
</protein>
<accession>A0AA40A2K8</accession>
<gene>
    <name evidence="10" type="ORF">B0H67DRAFT_648231</name>
</gene>
<evidence type="ECO:0000313" key="11">
    <source>
        <dbReference type="Proteomes" id="UP001172102"/>
    </source>
</evidence>
<sequence>MPTGTSDILVRTTKLTMEGDEQLPTPQYSLLKELGDGRFLVRRIRDGETLLAEEMPPDSHYEQISRNSAESSATALLNHENLISPHGLVKNLVVYGSSGAVPGPYDGREGGVPECMIVWDYCDAGTLEDVFESPPVKITATGYFPESFVWHVALGVLRALQWLHEGVRDTYDVRKDTRSGRGCVRIRETTEPEKDWMPILHRSVFPQNIFLQQPRGVETYGQVKLGNFSRCLVLGQASERTIAGEHPPVLGVQSLSDPSLEELKEAWLSWRWSLHGEGSEGLREAEKKIAPDKRPFTRGSDMFDLGTILFRLMKGSAIPGKPGYLSGQGQECLRCGCNHLTCNHDRGYKPCPHACWSDLNIDEALEPLTDYSGKLRVLVGQMLKMKWESVWRTSDWMHNAWVGFEDWAENWGDGRLYRDLYDDMLWRQQNAEKKQQVMYSVAKETGALKSEDLGVITL</sequence>
<evidence type="ECO:0000259" key="9">
    <source>
        <dbReference type="PROSITE" id="PS50011"/>
    </source>
</evidence>
<evidence type="ECO:0000256" key="2">
    <source>
        <dbReference type="ARBA" id="ARBA00022527"/>
    </source>
</evidence>
<dbReference type="EMBL" id="JAUKUA010000006">
    <property type="protein sequence ID" value="KAK0708137.1"/>
    <property type="molecule type" value="Genomic_DNA"/>
</dbReference>
<dbReference type="Gene3D" id="1.10.510.10">
    <property type="entry name" value="Transferase(Phosphotransferase) domain 1"/>
    <property type="match status" value="1"/>
</dbReference>
<dbReference type="GO" id="GO:0005524">
    <property type="term" value="F:ATP binding"/>
    <property type="evidence" value="ECO:0007669"/>
    <property type="project" value="UniProtKB-KW"/>
</dbReference>
<dbReference type="InterPro" id="IPR000719">
    <property type="entry name" value="Prot_kinase_dom"/>
</dbReference>
<dbReference type="InterPro" id="IPR050660">
    <property type="entry name" value="NEK_Ser/Thr_kinase"/>
</dbReference>
<dbReference type="EC" id="2.7.11.1" evidence="1"/>
<feature type="domain" description="Protein kinase" evidence="9">
    <location>
        <begin position="28"/>
        <end position="388"/>
    </location>
</feature>
<evidence type="ECO:0000256" key="8">
    <source>
        <dbReference type="ARBA" id="ARBA00048679"/>
    </source>
</evidence>
<reference evidence="10" key="1">
    <citation type="submission" date="2023-06" db="EMBL/GenBank/DDBJ databases">
        <title>Genome-scale phylogeny and comparative genomics of the fungal order Sordariales.</title>
        <authorList>
            <consortium name="Lawrence Berkeley National Laboratory"/>
            <person name="Hensen N."/>
            <person name="Bonometti L."/>
            <person name="Westerberg I."/>
            <person name="Brannstrom I.O."/>
            <person name="Guillou S."/>
            <person name="Cros-Aarteil S."/>
            <person name="Calhoun S."/>
            <person name="Haridas S."/>
            <person name="Kuo A."/>
            <person name="Mondo S."/>
            <person name="Pangilinan J."/>
            <person name="Riley R."/>
            <person name="Labutti K."/>
            <person name="Andreopoulos B."/>
            <person name="Lipzen A."/>
            <person name="Chen C."/>
            <person name="Yanf M."/>
            <person name="Daum C."/>
            <person name="Ng V."/>
            <person name="Clum A."/>
            <person name="Steindorff A."/>
            <person name="Ohm R."/>
            <person name="Martin F."/>
            <person name="Silar P."/>
            <person name="Natvig D."/>
            <person name="Lalanne C."/>
            <person name="Gautier V."/>
            <person name="Ament-Velasquez S.L."/>
            <person name="Kruys A."/>
            <person name="Hutchinson M.I."/>
            <person name="Powell A.J."/>
            <person name="Barry K."/>
            <person name="Miller A.N."/>
            <person name="Grigoriev I.V."/>
            <person name="Debuchy R."/>
            <person name="Gladieux P."/>
            <person name="Thoren M.H."/>
            <person name="Johannesson H."/>
        </authorList>
    </citation>
    <scope>NUCLEOTIDE SEQUENCE</scope>
    <source>
        <strain evidence="10">SMH4607-1</strain>
    </source>
</reference>
<dbReference type="SUPFAM" id="SSF56112">
    <property type="entry name" value="Protein kinase-like (PK-like)"/>
    <property type="match status" value="1"/>
</dbReference>
<dbReference type="GO" id="GO:0004674">
    <property type="term" value="F:protein serine/threonine kinase activity"/>
    <property type="evidence" value="ECO:0007669"/>
    <property type="project" value="UniProtKB-KW"/>
</dbReference>
<evidence type="ECO:0000256" key="7">
    <source>
        <dbReference type="ARBA" id="ARBA00047899"/>
    </source>
</evidence>
<dbReference type="Proteomes" id="UP001172102">
    <property type="component" value="Unassembled WGS sequence"/>
</dbReference>
<evidence type="ECO:0000256" key="1">
    <source>
        <dbReference type="ARBA" id="ARBA00012513"/>
    </source>
</evidence>
<evidence type="ECO:0000256" key="3">
    <source>
        <dbReference type="ARBA" id="ARBA00022679"/>
    </source>
</evidence>
<keyword evidence="6" id="KW-0067">ATP-binding</keyword>
<evidence type="ECO:0000256" key="6">
    <source>
        <dbReference type="ARBA" id="ARBA00022840"/>
    </source>
</evidence>